<gene>
    <name evidence="1" type="ORF">D3872_03945</name>
</gene>
<dbReference type="AlphaFoldDB" id="A0A418Y6N9"/>
<dbReference type="RefSeq" id="WP_119809575.1">
    <property type="nucleotide sequence ID" value="NZ_QYUP01000039.1"/>
</dbReference>
<evidence type="ECO:0000313" key="1">
    <source>
        <dbReference type="EMBL" id="RJG23888.1"/>
    </source>
</evidence>
<dbReference type="EMBL" id="QYUP01000039">
    <property type="protein sequence ID" value="RJG23888.1"/>
    <property type="molecule type" value="Genomic_DNA"/>
</dbReference>
<name>A0A418Y6N9_9BURK</name>
<organism evidence="1 2">
    <name type="scientific">Massilia cavernae</name>
    <dbReference type="NCBI Taxonomy" id="2320864"/>
    <lineage>
        <taxon>Bacteria</taxon>
        <taxon>Pseudomonadati</taxon>
        <taxon>Pseudomonadota</taxon>
        <taxon>Betaproteobacteria</taxon>
        <taxon>Burkholderiales</taxon>
        <taxon>Oxalobacteraceae</taxon>
        <taxon>Telluria group</taxon>
        <taxon>Massilia</taxon>
    </lineage>
</organism>
<dbReference type="InterPro" id="IPR011044">
    <property type="entry name" value="Quino_amine_DH_bsu"/>
</dbReference>
<sequence>MGGRIFSQSREDGSGWDGLVAVADPYVRTLRPLQVLDVDRGDVVFDFAVTTAGQVLAVGASGYTQNPAGASISESSTPLAALLDADGKFLRRLTLAAGPRHNQVRSIAAWNGRWLAAGMQDGPGTHSGDENNALIRADGYVRAFDSDQ</sequence>
<dbReference type="SUPFAM" id="SSF50969">
    <property type="entry name" value="YVTN repeat-like/Quinoprotein amine dehydrogenase"/>
    <property type="match status" value="1"/>
</dbReference>
<dbReference type="Proteomes" id="UP000284006">
    <property type="component" value="Unassembled WGS sequence"/>
</dbReference>
<proteinExistence type="predicted"/>
<protein>
    <submittedName>
        <fullName evidence="1">Uncharacterized protein</fullName>
    </submittedName>
</protein>
<evidence type="ECO:0000313" key="2">
    <source>
        <dbReference type="Proteomes" id="UP000284006"/>
    </source>
</evidence>
<dbReference type="OrthoDB" id="8736156at2"/>
<comment type="caution">
    <text evidence="1">The sequence shown here is derived from an EMBL/GenBank/DDBJ whole genome shotgun (WGS) entry which is preliminary data.</text>
</comment>
<accession>A0A418Y6N9</accession>
<keyword evidence="2" id="KW-1185">Reference proteome</keyword>
<reference evidence="1 2" key="1">
    <citation type="submission" date="2018-09" db="EMBL/GenBank/DDBJ databases">
        <authorList>
            <person name="Zhu H."/>
        </authorList>
    </citation>
    <scope>NUCLEOTIDE SEQUENCE [LARGE SCALE GENOMIC DNA]</scope>
    <source>
        <strain evidence="1 2">K1S02-61</strain>
    </source>
</reference>